<dbReference type="STRING" id="1802697.A2925_03825"/>
<evidence type="ECO:0000256" key="8">
    <source>
        <dbReference type="ARBA" id="ARBA00023136"/>
    </source>
</evidence>
<protein>
    <recommendedName>
        <fullName evidence="12">ATP synthase subunit b</fullName>
    </recommendedName>
    <alternativeName>
        <fullName evidence="12">ATP synthase F(0) sector subunit b</fullName>
    </alternativeName>
    <alternativeName>
        <fullName evidence="12">ATPase subunit I</fullName>
    </alternativeName>
    <alternativeName>
        <fullName evidence="12">F-type ATPase subunit b</fullName>
        <shortName evidence="12">F-ATPase subunit b</shortName>
    </alternativeName>
</protein>
<evidence type="ECO:0000256" key="1">
    <source>
        <dbReference type="ARBA" id="ARBA00005513"/>
    </source>
</evidence>
<keyword evidence="3 12" id="KW-0138">CF(0)</keyword>
<dbReference type="PANTHER" id="PTHR33445">
    <property type="entry name" value="ATP SYNTHASE SUBUNIT B', CHLOROPLASTIC"/>
    <property type="match status" value="1"/>
</dbReference>
<dbReference type="InterPro" id="IPR050059">
    <property type="entry name" value="ATP_synthase_B_chain"/>
</dbReference>
<keyword evidence="5 12" id="KW-0375">Hydrogen ion transport</keyword>
<dbReference type="Proteomes" id="UP000178256">
    <property type="component" value="Unassembled WGS sequence"/>
</dbReference>
<dbReference type="EMBL" id="MGKL01000003">
    <property type="protein sequence ID" value="OGN26687.1"/>
    <property type="molecule type" value="Genomic_DNA"/>
</dbReference>
<dbReference type="GO" id="GO:0046933">
    <property type="term" value="F:proton-transporting ATP synthase activity, rotational mechanism"/>
    <property type="evidence" value="ECO:0007669"/>
    <property type="project" value="UniProtKB-UniRule"/>
</dbReference>
<evidence type="ECO:0000256" key="2">
    <source>
        <dbReference type="ARBA" id="ARBA00022448"/>
    </source>
</evidence>
<evidence type="ECO:0000256" key="4">
    <source>
        <dbReference type="ARBA" id="ARBA00022692"/>
    </source>
</evidence>
<evidence type="ECO:0000256" key="5">
    <source>
        <dbReference type="ARBA" id="ARBA00022781"/>
    </source>
</evidence>
<organism evidence="14 15">
    <name type="scientific">Candidatus Yanofskybacteria bacterium RIFCSPLOWO2_01_FULL_44_22</name>
    <dbReference type="NCBI Taxonomy" id="1802697"/>
    <lineage>
        <taxon>Bacteria</taxon>
        <taxon>Candidatus Yanofskyibacteriota</taxon>
    </lineage>
</organism>
<comment type="function">
    <text evidence="12">Component of the F(0) channel, it forms part of the peripheral stalk, linking F(1) to F(0).</text>
</comment>
<keyword evidence="12" id="KW-1003">Cell membrane</keyword>
<keyword evidence="4 12" id="KW-0812">Transmembrane</keyword>
<evidence type="ECO:0000313" key="15">
    <source>
        <dbReference type="Proteomes" id="UP000178256"/>
    </source>
</evidence>
<comment type="function">
    <text evidence="10 12">F(1)F(0) ATP synthase produces ATP from ADP in the presence of a proton or sodium gradient. F-type ATPases consist of two structural domains, F(1) containing the extramembraneous catalytic core and F(0) containing the membrane proton channel, linked together by a central stalk and a peripheral stalk. During catalysis, ATP synthesis in the catalytic domain of F(1) is coupled via a rotary mechanism of the central stalk subunits to proton translocation.</text>
</comment>
<evidence type="ECO:0000256" key="11">
    <source>
        <dbReference type="ARBA" id="ARBA00037847"/>
    </source>
</evidence>
<dbReference type="CDD" id="cd06503">
    <property type="entry name" value="ATP-synt_Fo_b"/>
    <property type="match status" value="1"/>
</dbReference>
<keyword evidence="6 12" id="KW-1133">Transmembrane helix</keyword>
<name>A0A1F8GMP8_9BACT</name>
<evidence type="ECO:0000256" key="9">
    <source>
        <dbReference type="ARBA" id="ARBA00023310"/>
    </source>
</evidence>
<sequence length="157" mass="17642">MGIEWKLLLAQGVNFLILLVVLTKLVYKPLMRMVEERRKKIELGVKGGEMAQKIIERAEEEKSGIIRGADSRAVAIISEAEKAANKKAQEIALQADKKAQQTLREVLLLADRKQKEEMEKVSAEAKKLVKEAIIKTVELKPEQIDDKLIEDAIKGLV</sequence>
<evidence type="ECO:0000256" key="10">
    <source>
        <dbReference type="ARBA" id="ARBA00025198"/>
    </source>
</evidence>
<reference evidence="14 15" key="1">
    <citation type="journal article" date="2016" name="Nat. Commun.">
        <title>Thousands of microbial genomes shed light on interconnected biogeochemical processes in an aquifer system.</title>
        <authorList>
            <person name="Anantharaman K."/>
            <person name="Brown C.T."/>
            <person name="Hug L.A."/>
            <person name="Sharon I."/>
            <person name="Castelle C.J."/>
            <person name="Probst A.J."/>
            <person name="Thomas B.C."/>
            <person name="Singh A."/>
            <person name="Wilkins M.J."/>
            <person name="Karaoz U."/>
            <person name="Brodie E.L."/>
            <person name="Williams K.H."/>
            <person name="Hubbard S.S."/>
            <person name="Banfield J.F."/>
        </authorList>
    </citation>
    <scope>NUCLEOTIDE SEQUENCE [LARGE SCALE GENOMIC DNA]</scope>
</reference>
<keyword evidence="9 12" id="KW-0066">ATP synthesis</keyword>
<dbReference type="GO" id="GO:0046961">
    <property type="term" value="F:proton-transporting ATPase activity, rotational mechanism"/>
    <property type="evidence" value="ECO:0007669"/>
    <property type="project" value="TreeGrafter"/>
</dbReference>
<keyword evidence="7 12" id="KW-0406">Ion transport</keyword>
<evidence type="ECO:0000256" key="6">
    <source>
        <dbReference type="ARBA" id="ARBA00022989"/>
    </source>
</evidence>
<dbReference type="AlphaFoldDB" id="A0A1F8GMP8"/>
<evidence type="ECO:0000313" key="14">
    <source>
        <dbReference type="EMBL" id="OGN26687.1"/>
    </source>
</evidence>
<dbReference type="PANTHER" id="PTHR33445:SF2">
    <property type="entry name" value="ATP SYNTHASE SUBUNIT B', CHLOROPLASTIC"/>
    <property type="match status" value="1"/>
</dbReference>
<feature type="transmembrane region" description="Helical" evidence="12">
    <location>
        <begin position="12"/>
        <end position="30"/>
    </location>
</feature>
<keyword evidence="8 12" id="KW-0472">Membrane</keyword>
<dbReference type="GO" id="GO:0045259">
    <property type="term" value="C:proton-transporting ATP synthase complex"/>
    <property type="evidence" value="ECO:0007669"/>
    <property type="project" value="UniProtKB-KW"/>
</dbReference>
<comment type="subcellular location">
    <subcellularLocation>
        <location evidence="12">Cell membrane</location>
        <topology evidence="12">Single-pass membrane protein</topology>
    </subcellularLocation>
    <subcellularLocation>
        <location evidence="11">Endomembrane system</location>
        <topology evidence="11">Single-pass membrane protein</topology>
    </subcellularLocation>
</comment>
<comment type="subunit">
    <text evidence="12">F-type ATPases have 2 components, F(1) - the catalytic core - and F(0) - the membrane proton channel. F(1) has five subunits: alpha(3), beta(3), gamma(1), delta(1), epsilon(1). F(0) has three main subunits: a(1), b(2) and c(10-14). The alpha and beta chains form an alternating ring which encloses part of the gamma chain. F(1) is attached to F(0) by a central stalk formed by the gamma and epsilon chains, while a peripheral stalk is formed by the delta and b chains.</text>
</comment>
<evidence type="ECO:0000256" key="13">
    <source>
        <dbReference type="RuleBase" id="RU003848"/>
    </source>
</evidence>
<proteinExistence type="inferred from homology"/>
<dbReference type="HAMAP" id="MF_01398">
    <property type="entry name" value="ATP_synth_b_bprime"/>
    <property type="match status" value="1"/>
</dbReference>
<comment type="caution">
    <text evidence="14">The sequence shown here is derived from an EMBL/GenBank/DDBJ whole genome shotgun (WGS) entry which is preliminary data.</text>
</comment>
<evidence type="ECO:0000256" key="3">
    <source>
        <dbReference type="ARBA" id="ARBA00022547"/>
    </source>
</evidence>
<comment type="similarity">
    <text evidence="1 12 13">Belongs to the ATPase B chain family.</text>
</comment>
<dbReference type="GO" id="GO:0005886">
    <property type="term" value="C:plasma membrane"/>
    <property type="evidence" value="ECO:0007669"/>
    <property type="project" value="UniProtKB-SubCell"/>
</dbReference>
<dbReference type="Pfam" id="PF00430">
    <property type="entry name" value="ATP-synt_B"/>
    <property type="match status" value="1"/>
</dbReference>
<dbReference type="GO" id="GO:0012505">
    <property type="term" value="C:endomembrane system"/>
    <property type="evidence" value="ECO:0007669"/>
    <property type="project" value="UniProtKB-SubCell"/>
</dbReference>
<dbReference type="InterPro" id="IPR002146">
    <property type="entry name" value="ATP_synth_b/b'su_bac/chlpt"/>
</dbReference>
<keyword evidence="2 12" id="KW-0813">Transport</keyword>
<evidence type="ECO:0000256" key="7">
    <source>
        <dbReference type="ARBA" id="ARBA00023065"/>
    </source>
</evidence>
<evidence type="ECO:0000256" key="12">
    <source>
        <dbReference type="HAMAP-Rule" id="MF_01398"/>
    </source>
</evidence>
<gene>
    <name evidence="12" type="primary">atpF</name>
    <name evidence="14" type="ORF">A2925_03825</name>
</gene>
<accession>A0A1F8GMP8</accession>